<comment type="caution">
    <text evidence="2">The sequence shown here is derived from an EMBL/GenBank/DDBJ whole genome shotgun (WGS) entry which is preliminary data.</text>
</comment>
<evidence type="ECO:0000256" key="1">
    <source>
        <dbReference type="SAM" id="Coils"/>
    </source>
</evidence>
<dbReference type="OrthoDB" id="2409706at2759"/>
<dbReference type="Proteomes" id="UP000748756">
    <property type="component" value="Unassembled WGS sequence"/>
</dbReference>
<protein>
    <submittedName>
        <fullName evidence="2">Uncharacterized protein</fullName>
    </submittedName>
</protein>
<dbReference type="EMBL" id="JAAAUQ010001931">
    <property type="protein sequence ID" value="KAF9130636.1"/>
    <property type="molecule type" value="Genomic_DNA"/>
</dbReference>
<keyword evidence="1" id="KW-0175">Coiled coil</keyword>
<accession>A0A9P5REW7</accession>
<name>A0A9P5REW7_9FUNG</name>
<dbReference type="AlphaFoldDB" id="A0A9P5REW7"/>
<organism evidence="2 3">
    <name type="scientific">Linnemannia schmuckeri</name>
    <dbReference type="NCBI Taxonomy" id="64567"/>
    <lineage>
        <taxon>Eukaryota</taxon>
        <taxon>Fungi</taxon>
        <taxon>Fungi incertae sedis</taxon>
        <taxon>Mucoromycota</taxon>
        <taxon>Mortierellomycotina</taxon>
        <taxon>Mortierellomycetes</taxon>
        <taxon>Mortierellales</taxon>
        <taxon>Mortierellaceae</taxon>
        <taxon>Linnemannia</taxon>
    </lineage>
</organism>
<evidence type="ECO:0000313" key="2">
    <source>
        <dbReference type="EMBL" id="KAF9130636.1"/>
    </source>
</evidence>
<evidence type="ECO:0000313" key="3">
    <source>
        <dbReference type="Proteomes" id="UP000748756"/>
    </source>
</evidence>
<proteinExistence type="predicted"/>
<sequence length="980" mass="109006">MHSFQEFRLGEKVERLAVCQDEDSPFYSRLDDVQETFPGATRFKLGGITLNFLVDRSGKKYEPKRIAHYPHYTIDVICDTPGSVHCTHASHDLHVASVEISSPSAQPLTPKSIQLTVPNLSLRSPSLINAGAGASTPSPGDFRTVVLGRPMTVLSTIVAKISHLEQQLAQTTDQLALSTDQQSAHHQQFLEQFTQLQQELTEAKEQNERILADLAEVRKQNEETHRLQQLAIDKLTVAQQRIDAILIQNYELHEYPIPRLFVILPDPYERGDPRSLVAEKFRLYFLCECGEHCNADAGTTAASGQLTIATASGQLTIAAATPTTAMKNSVHLAKHEGYELSQPTEFMNHYGPYVLGMLRFLRCCLSVTTAVAPAVSLAMEGVNEVMDGVKSISERTVDAINFLEQKLDRVTSAEETIGGGADVQEEEEMFKGLAALEGADLRRLDAFLRNNDKDKILGNLYRIAIDTGHVKWVCLEHYRKVYSETAMESFLKCVKMNGGTYDEQLGKVTVSLTSAITAEDFFWRLSQQATAVTSLRVTLDWSLSSLDVVKVVEKVAQSNVQELNLGRPAHSASISMFSPSKYYALADLLFNPKIKGLTFTNIDLYGFPNSFEGTNHSPSVLQSLYFFGETYVSEQILANMITECRQLVDLRIGLIKVASREMPNVDEVIGLLPRLKTLHRYNLSKKPLSAANIKSNTAPYGSFALRELVDIGMPYPTGPTGLLEQAIHRSSPILEVLVLRSSSAKRSLDMVNILDIPSSSTDADHPLLARLTHLELFVDVTPASLDLLITLLPALALLHLGVNEHTGVLLPHVNVAVLKSLSLKGTNGGIFRPFYHAVLNSPSCQVESLMLSSVAWSQELSDFLSATPLKRLYLESLSSELLDKVLRQLNLIQLQYLTLCHCDYQWENEVPLAVRSHEFTAEFLLKLGYAKYDIKTDVLRRRARDEHGTLKRLPSGRVKIVFDHDFAEEYLALILPPPLQ</sequence>
<keyword evidence="3" id="KW-1185">Reference proteome</keyword>
<gene>
    <name evidence="2" type="ORF">BG015_003982</name>
</gene>
<reference evidence="2" key="1">
    <citation type="journal article" date="2020" name="Fungal Divers.">
        <title>Resolving the Mortierellaceae phylogeny through synthesis of multi-gene phylogenetics and phylogenomics.</title>
        <authorList>
            <person name="Vandepol N."/>
            <person name="Liber J."/>
            <person name="Desiro A."/>
            <person name="Na H."/>
            <person name="Kennedy M."/>
            <person name="Barry K."/>
            <person name="Grigoriev I.V."/>
            <person name="Miller A.N."/>
            <person name="O'Donnell K."/>
            <person name="Stajich J.E."/>
            <person name="Bonito G."/>
        </authorList>
    </citation>
    <scope>NUCLEOTIDE SEQUENCE</scope>
    <source>
        <strain evidence="2">NRRL 6426</strain>
    </source>
</reference>
<feature type="coiled-coil region" evidence="1">
    <location>
        <begin position="161"/>
        <end position="220"/>
    </location>
</feature>